<dbReference type="RefSeq" id="WP_189976310.1">
    <property type="nucleotide sequence ID" value="NZ_BMUL01000004.1"/>
</dbReference>
<dbReference type="EMBL" id="BMUL01000004">
    <property type="protein sequence ID" value="GHA77831.1"/>
    <property type="molecule type" value="Genomic_DNA"/>
</dbReference>
<feature type="chain" id="PRO_5037594502" description="Dehydratase" evidence="1">
    <location>
        <begin position="32"/>
        <end position="217"/>
    </location>
</feature>
<feature type="signal peptide" evidence="1">
    <location>
        <begin position="1"/>
        <end position="31"/>
    </location>
</feature>
<evidence type="ECO:0008006" key="4">
    <source>
        <dbReference type="Google" id="ProtNLM"/>
    </source>
</evidence>
<evidence type="ECO:0000313" key="2">
    <source>
        <dbReference type="EMBL" id="GHA77831.1"/>
    </source>
</evidence>
<reference evidence="2" key="1">
    <citation type="journal article" date="2014" name="Int. J. Syst. Evol. Microbiol.">
        <title>Complete genome sequence of Corynebacterium casei LMG S-19264T (=DSM 44701T), isolated from a smear-ripened cheese.</title>
        <authorList>
            <consortium name="US DOE Joint Genome Institute (JGI-PGF)"/>
            <person name="Walter F."/>
            <person name="Albersmeier A."/>
            <person name="Kalinowski J."/>
            <person name="Ruckert C."/>
        </authorList>
    </citation>
    <scope>NUCLEOTIDE SEQUENCE</scope>
    <source>
        <strain evidence="2">JCM 4518</strain>
    </source>
</reference>
<organism evidence="2 3">
    <name type="scientific">Streptomyces termitum</name>
    <dbReference type="NCBI Taxonomy" id="67368"/>
    <lineage>
        <taxon>Bacteria</taxon>
        <taxon>Bacillati</taxon>
        <taxon>Actinomycetota</taxon>
        <taxon>Actinomycetes</taxon>
        <taxon>Kitasatosporales</taxon>
        <taxon>Streptomycetaceae</taxon>
        <taxon>Streptomyces</taxon>
    </lineage>
</organism>
<keyword evidence="3" id="KW-1185">Reference proteome</keyword>
<dbReference type="Proteomes" id="UP000644020">
    <property type="component" value="Unassembled WGS sequence"/>
</dbReference>
<keyword evidence="1" id="KW-0732">Signal</keyword>
<gene>
    <name evidence="2" type="ORF">GCM10010305_21140</name>
</gene>
<comment type="caution">
    <text evidence="2">The sequence shown here is derived from an EMBL/GenBank/DDBJ whole genome shotgun (WGS) entry which is preliminary data.</text>
</comment>
<protein>
    <recommendedName>
        <fullName evidence="4">Dehydratase</fullName>
    </recommendedName>
</protein>
<accession>A0A918SYX1</accession>
<dbReference type="AlphaFoldDB" id="A0A918SYX1"/>
<proteinExistence type="predicted"/>
<name>A0A918SYX1_9ACTN</name>
<sequence>MQTNWKKAAGLLASVGMAVTGVLASSGSASAAGGGTATTTTSTLPYVCQTRVTGSWIPVDYSRTFTVTAPATVAPNKTFKVTFDSAPINAVAAYNKTLTDVRIAYRVPAGATVLGYRLTGGSSNLGGGQWVERHGDTFVVRSDDAFQGGVEYDLPNLEVVLRAPGSGTLTTTAGGTGFDDPSFYWYRLQPTTNEWDPFQCYADPAQPVVFSTTTVQP</sequence>
<evidence type="ECO:0000256" key="1">
    <source>
        <dbReference type="SAM" id="SignalP"/>
    </source>
</evidence>
<evidence type="ECO:0000313" key="3">
    <source>
        <dbReference type="Proteomes" id="UP000644020"/>
    </source>
</evidence>
<reference evidence="2" key="2">
    <citation type="submission" date="2020-09" db="EMBL/GenBank/DDBJ databases">
        <authorList>
            <person name="Sun Q."/>
            <person name="Ohkuma M."/>
        </authorList>
    </citation>
    <scope>NUCLEOTIDE SEQUENCE</scope>
    <source>
        <strain evidence="2">JCM 4518</strain>
    </source>
</reference>